<feature type="compositionally biased region" description="Pro residues" evidence="1">
    <location>
        <begin position="829"/>
        <end position="892"/>
    </location>
</feature>
<dbReference type="GeneID" id="28941921"/>
<dbReference type="PRINTS" id="PR01217">
    <property type="entry name" value="PRICHEXTENSN"/>
</dbReference>
<dbReference type="STRING" id="1408657.A0A0W4ZDM3"/>
<accession>A0A0W4ZDM3</accession>
<dbReference type="PANTHER" id="PTHR24216">
    <property type="entry name" value="PAXILLIN-RELATED"/>
    <property type="match status" value="1"/>
</dbReference>
<dbReference type="Proteomes" id="UP000053447">
    <property type="component" value="Unassembled WGS sequence"/>
</dbReference>
<feature type="chain" id="PRO_5006933782" evidence="2">
    <location>
        <begin position="22"/>
        <end position="1062"/>
    </location>
</feature>
<keyword evidence="2" id="KW-0732">Signal</keyword>
<evidence type="ECO:0000256" key="2">
    <source>
        <dbReference type="SAM" id="SignalP"/>
    </source>
</evidence>
<feature type="compositionally biased region" description="Low complexity" evidence="1">
    <location>
        <begin position="899"/>
        <end position="937"/>
    </location>
</feature>
<organism evidence="3 4">
    <name type="scientific">Pneumocystis jirovecii (strain RU7)</name>
    <name type="common">Human pneumocystis pneumonia agent</name>
    <dbReference type="NCBI Taxonomy" id="1408657"/>
    <lineage>
        <taxon>Eukaryota</taxon>
        <taxon>Fungi</taxon>
        <taxon>Dikarya</taxon>
        <taxon>Ascomycota</taxon>
        <taxon>Taphrinomycotina</taxon>
        <taxon>Pneumocystomycetes</taxon>
        <taxon>Pneumocystaceae</taxon>
        <taxon>Pneumocystis</taxon>
    </lineage>
</organism>
<keyword evidence="4" id="KW-1185">Reference proteome</keyword>
<feature type="region of interest" description="Disordered" evidence="1">
    <location>
        <begin position="829"/>
        <end position="937"/>
    </location>
</feature>
<evidence type="ECO:0000256" key="1">
    <source>
        <dbReference type="SAM" id="MobiDB-lite"/>
    </source>
</evidence>
<feature type="region of interest" description="Disordered" evidence="1">
    <location>
        <begin position="957"/>
        <end position="1034"/>
    </location>
</feature>
<dbReference type="EMBL" id="LFWA01000017">
    <property type="protein sequence ID" value="KTW26486.1"/>
    <property type="molecule type" value="Genomic_DNA"/>
</dbReference>
<feature type="signal peptide" evidence="2">
    <location>
        <begin position="1"/>
        <end position="21"/>
    </location>
</feature>
<dbReference type="VEuPathDB" id="FungiDB:T551_03403"/>
<dbReference type="InterPro" id="IPR003330">
    <property type="entry name" value="MSG"/>
</dbReference>
<reference evidence="4" key="1">
    <citation type="journal article" date="2016" name="Nat. Commun.">
        <title>Genome analysis of three Pneumocystis species reveals adaptation mechanisms to life exclusively in mammalian hosts.</title>
        <authorList>
            <person name="Ma L."/>
            <person name="Chen Z."/>
            <person name="Huang D.W."/>
            <person name="Kutty G."/>
            <person name="Ishihara M."/>
            <person name="Wang H."/>
            <person name="Abouelleil A."/>
            <person name="Bishop L."/>
            <person name="Davey E."/>
            <person name="Deng R."/>
            <person name="Deng X."/>
            <person name="Fan L."/>
            <person name="Fantoni G."/>
            <person name="Fitzgerald M."/>
            <person name="Gogineni E."/>
            <person name="Goldberg J.M."/>
            <person name="Handley G."/>
            <person name="Hu X."/>
            <person name="Huber C."/>
            <person name="Jiao X."/>
            <person name="Jones K."/>
            <person name="Levin J.Z."/>
            <person name="Liu Y."/>
            <person name="Macdonald P."/>
            <person name="Melnikov A."/>
            <person name="Raley C."/>
            <person name="Sassi M."/>
            <person name="Sherman B.T."/>
            <person name="Song X."/>
            <person name="Sykes S."/>
            <person name="Tran B."/>
            <person name="Walsh L."/>
            <person name="Xia Y."/>
            <person name="Yang J."/>
            <person name="Young S."/>
            <person name="Zeng Q."/>
            <person name="Zheng X."/>
            <person name="Stephens R."/>
            <person name="Nusbaum C."/>
            <person name="Birren B.W."/>
            <person name="Azadi P."/>
            <person name="Lempicki R.A."/>
            <person name="Cuomo C.A."/>
            <person name="Kovacs J.A."/>
        </authorList>
    </citation>
    <scope>NUCLEOTIDE SEQUENCE [LARGE SCALE GENOMIC DNA]</scope>
    <source>
        <strain evidence="4">RU7</strain>
    </source>
</reference>
<proteinExistence type="predicted"/>
<evidence type="ECO:0000313" key="3">
    <source>
        <dbReference type="EMBL" id="KTW26486.1"/>
    </source>
</evidence>
<dbReference type="RefSeq" id="XP_018228015.1">
    <property type="nucleotide sequence ID" value="XM_018375666.1"/>
</dbReference>
<dbReference type="OrthoDB" id="5451799at2759"/>
<dbReference type="AlphaFoldDB" id="A0A0W4ZDM3"/>
<gene>
    <name evidence="3" type="ORF">T551_03403</name>
</gene>
<dbReference type="Pfam" id="PF02349">
    <property type="entry name" value="MSG"/>
    <property type="match status" value="4"/>
</dbReference>
<comment type="caution">
    <text evidence="3">The sequence shown here is derived from an EMBL/GenBank/DDBJ whole genome shotgun (WGS) entry which is preliminary data.</text>
</comment>
<protein>
    <submittedName>
        <fullName evidence="3">Uncharacterized protein</fullName>
    </submittedName>
</protein>
<feature type="compositionally biased region" description="Low complexity" evidence="1">
    <location>
        <begin position="957"/>
        <end position="1018"/>
    </location>
</feature>
<evidence type="ECO:0000313" key="4">
    <source>
        <dbReference type="Proteomes" id="UP000053447"/>
    </source>
</evidence>
<sequence>MLLFAKACILLNLIGIKTVFSKNEEFLDLIDYSPLHEDDSLFPLTHRSSLYHVRLTYQLQKLELENLWYNYKHDYYYIAAMLAPGQLPYCQNDINKICTNINNMNERVQRICTSKTICNHAYNEIMTGIKKTAQELSDKKISEHDKCNKLQMRCFLFEHHGMWYLNEKCKELKEHCYNRVRMETARTLLYDILRGTSNDSKSCLARLKNICQLLNQQSPELFTLCIDCTSVCNEFISYSQEECKKFGIQFLSKHKTITQENCVKWLGICYYAIPDCQSLHSLCRLFRMECSEKGFFYNLNNHNSDLFKNPSTDLDETGVQHIYEKLRDLGIHVTGLEKYSELHVTNFLVQEYLTQEYYPGYPQCKKIFDQKCSSIQYLKLIKDICTKNSRNTYSACYNIYPGTKDYCYSLKIEFKSNIWFWSYPDRPLSKEKCKEYLLVCYFMHKAITYWLSYDFCKDIRLVCYQAGLESAANMALIKKLNGKLALENDAESSSNQNKCEKALLKECNQFMYHSYHVLYRCLHPKETCKNLTVFVDKENKNLNMALIDAVAVPDYDKCKKYKKECHKLGFYFQSTKNLCEKLNTTCKNIDKMILLGIEILKKGLNFYNQSICFKHLTDHCTQNSSYSHTICHDKTKTCNHILKHVSAYCTQLSRYLSHYKVFNNHITHISHSRCVSFKYHCKLLKGSCPGSLNNICTEIEEKCNSTSTQTNELNNLIKDFGEEISSYDKCYKKLTQKCKNFTMEKTMNISCANVNNTCNHLVNHLREICDHLALKFFKLLSINFNSTTECQKIISSCSSIGSSCNGINDKIAHICDNIVTKCNLPPQPPIPPVPPPPIPPPPVPQPQPPKPPQPPPPRPPQPHPQPPSPPPPHPQPPSPPPPHPQPPPPPKPSKPKPKPTNSTTSLTTSLPTTDSSPAAPPTTSSSPTTHIPTTDTSDIYTSITGTLETSTLDTDTLITDTSTDTSTDTFTETSTDTSIDTSTHASTRTSTDTSTRTSARTSTRTSKDTSITRSSTSTHSRHKPTISPSDHGEGYGLKAQGLQMIKLILEIVGIILGLWIII</sequence>
<name>A0A0W4ZDM3_PNEJ7</name>